<dbReference type="PROSITE" id="PS51832">
    <property type="entry name" value="HD_GYP"/>
    <property type="match status" value="1"/>
</dbReference>
<dbReference type="PANTHER" id="PTHR43155:SF2">
    <property type="entry name" value="CYCLIC DI-GMP PHOSPHODIESTERASE PA4108"/>
    <property type="match status" value="1"/>
</dbReference>
<dbReference type="GeneID" id="97221367"/>
<dbReference type="EMBL" id="JBGXBU010000006">
    <property type="protein sequence ID" value="MFM4894102.1"/>
    <property type="molecule type" value="Genomic_DNA"/>
</dbReference>
<evidence type="ECO:0000313" key="3">
    <source>
        <dbReference type="Proteomes" id="UP001630969"/>
    </source>
</evidence>
<evidence type="ECO:0000259" key="1">
    <source>
        <dbReference type="PROSITE" id="PS51832"/>
    </source>
</evidence>
<organism evidence="2 3">
    <name type="scientific">Aeromonas bivalvium</name>
    <dbReference type="NCBI Taxonomy" id="440079"/>
    <lineage>
        <taxon>Bacteria</taxon>
        <taxon>Pseudomonadati</taxon>
        <taxon>Pseudomonadota</taxon>
        <taxon>Gammaproteobacteria</taxon>
        <taxon>Aeromonadales</taxon>
        <taxon>Aeromonadaceae</taxon>
        <taxon>Aeromonas</taxon>
    </lineage>
</organism>
<dbReference type="InterPro" id="IPR003607">
    <property type="entry name" value="HD/PDEase_dom"/>
</dbReference>
<dbReference type="SMART" id="SM00471">
    <property type="entry name" value="HDc"/>
    <property type="match status" value="1"/>
</dbReference>
<dbReference type="PANTHER" id="PTHR43155">
    <property type="entry name" value="CYCLIC DI-GMP PHOSPHODIESTERASE PA4108-RELATED"/>
    <property type="match status" value="1"/>
</dbReference>
<dbReference type="InterPro" id="IPR021812">
    <property type="entry name" value="DUF3391"/>
</dbReference>
<accession>A0ABW9GT52</accession>
<proteinExistence type="predicted"/>
<dbReference type="SUPFAM" id="SSF109604">
    <property type="entry name" value="HD-domain/PDEase-like"/>
    <property type="match status" value="1"/>
</dbReference>
<dbReference type="InterPro" id="IPR037522">
    <property type="entry name" value="HD_GYP_dom"/>
</dbReference>
<protein>
    <submittedName>
        <fullName evidence="2">HD-GYP domain-containing protein</fullName>
    </submittedName>
</protein>
<sequence>MALVEASIEQLRVGHYVHLPVGWQQHPFLFNAFKIKDQQQLDIIRHLDLALLTVDTDKSDLPLAPLLHGEPAVVAAPDAPPPDPEPLTADTGFDEKHWRRSLRAAEKAYGQSMSDLREALGALNLKPDEGLANTAQLVRTLAARLAQHEGPLGLHLIRTPHSDILLQHSLNVAFIAMLMARELEMSPLAVEEVGLAGLIHDIGELRIPSQISQKRGELTRAEQNYLNMHPQYGLEMLNQLQAFEPRVRQVAHLHHERLDGSGFPLGIKGGEIPPLVRLIGLVDYFDELLHPRGASQPVTPNQAISLLYKLSQKKFEQSMVKLLIKLLGVYPPGTLVQLSDGALALVISTEPTRPLSPKILPFIKGQRAEGVSLIDLREDGRTITASLKPEELDEAQRHFFNLGRRCCYYFAF</sequence>
<comment type="caution">
    <text evidence="2">The sequence shown here is derived from an EMBL/GenBank/DDBJ whole genome shotgun (WGS) entry which is preliminary data.</text>
</comment>
<evidence type="ECO:0000313" key="2">
    <source>
        <dbReference type="EMBL" id="MFM4894102.1"/>
    </source>
</evidence>
<name>A0ABW9GT52_9GAMM</name>
<reference evidence="2 3" key="1">
    <citation type="submission" date="2024-09" db="EMBL/GenBank/DDBJ databases">
        <title>Aeromonas strains Genome sequencing and assembly.</title>
        <authorList>
            <person name="Hu X."/>
            <person name="Tang B."/>
        </authorList>
    </citation>
    <scope>NUCLEOTIDE SEQUENCE [LARGE SCALE GENOMIC DNA]</scope>
    <source>
        <strain evidence="2 3">NB23SCDHY001</strain>
    </source>
</reference>
<dbReference type="CDD" id="cd00077">
    <property type="entry name" value="HDc"/>
    <property type="match status" value="1"/>
</dbReference>
<keyword evidence="3" id="KW-1185">Reference proteome</keyword>
<dbReference type="InterPro" id="IPR006675">
    <property type="entry name" value="HDIG_dom"/>
</dbReference>
<dbReference type="Pfam" id="PF13487">
    <property type="entry name" value="HD_5"/>
    <property type="match status" value="1"/>
</dbReference>
<dbReference type="Gene3D" id="1.10.3210.10">
    <property type="entry name" value="Hypothetical protein af1432"/>
    <property type="match status" value="1"/>
</dbReference>
<dbReference type="NCBIfam" id="TIGR00277">
    <property type="entry name" value="HDIG"/>
    <property type="match status" value="1"/>
</dbReference>
<feature type="domain" description="HD-GYP" evidence="1">
    <location>
        <begin position="143"/>
        <end position="339"/>
    </location>
</feature>
<dbReference type="Pfam" id="PF11871">
    <property type="entry name" value="DUF3391"/>
    <property type="match status" value="1"/>
</dbReference>
<dbReference type="RefSeq" id="WP_408791065.1">
    <property type="nucleotide sequence ID" value="NZ_JBGXBU010000006.1"/>
</dbReference>
<dbReference type="Proteomes" id="UP001630969">
    <property type="component" value="Unassembled WGS sequence"/>
</dbReference>
<gene>
    <name evidence="2" type="ORF">ACEUDJ_14675</name>
</gene>